<feature type="compositionally biased region" description="Acidic residues" evidence="1">
    <location>
        <begin position="292"/>
        <end position="302"/>
    </location>
</feature>
<evidence type="ECO:0000313" key="3">
    <source>
        <dbReference type="RefSeq" id="XP_022156224.1"/>
    </source>
</evidence>
<dbReference type="PANTHER" id="PTHR11122">
    <property type="entry name" value="APOSPORY-ASSOCIATED PROTEIN C-RELATED"/>
    <property type="match status" value="1"/>
</dbReference>
<dbReference type="GO" id="GO:0030246">
    <property type="term" value="F:carbohydrate binding"/>
    <property type="evidence" value="ECO:0007669"/>
    <property type="project" value="InterPro"/>
</dbReference>
<dbReference type="GO" id="GO:0005737">
    <property type="term" value="C:cytoplasm"/>
    <property type="evidence" value="ECO:0007669"/>
    <property type="project" value="TreeGrafter"/>
</dbReference>
<reference evidence="3" key="1">
    <citation type="submission" date="2025-08" db="UniProtKB">
        <authorList>
            <consortium name="RefSeq"/>
        </authorList>
    </citation>
    <scope>IDENTIFICATION</scope>
    <source>
        <strain evidence="3">OHB3-1</strain>
    </source>
</reference>
<keyword evidence="2" id="KW-1185">Reference proteome</keyword>
<protein>
    <submittedName>
        <fullName evidence="3">Protein NDH-DEPENDENT CYCLIC ELECTRON FLOW 5</fullName>
    </submittedName>
</protein>
<name>A0A6J1DST2_MOMCH</name>
<dbReference type="GeneID" id="111023162"/>
<dbReference type="InterPro" id="IPR014718">
    <property type="entry name" value="GH-type_carb-bd"/>
</dbReference>
<accession>A0A6J1DST2</accession>
<organism evidence="2 3">
    <name type="scientific">Momordica charantia</name>
    <name type="common">Bitter gourd</name>
    <name type="synonym">Balsam pear</name>
    <dbReference type="NCBI Taxonomy" id="3673"/>
    <lineage>
        <taxon>Eukaryota</taxon>
        <taxon>Viridiplantae</taxon>
        <taxon>Streptophyta</taxon>
        <taxon>Embryophyta</taxon>
        <taxon>Tracheophyta</taxon>
        <taxon>Spermatophyta</taxon>
        <taxon>Magnoliopsida</taxon>
        <taxon>eudicotyledons</taxon>
        <taxon>Gunneridae</taxon>
        <taxon>Pentapetalae</taxon>
        <taxon>rosids</taxon>
        <taxon>fabids</taxon>
        <taxon>Cucurbitales</taxon>
        <taxon>Cucurbitaceae</taxon>
        <taxon>Momordiceae</taxon>
        <taxon>Momordica</taxon>
    </lineage>
</organism>
<dbReference type="GO" id="GO:0047938">
    <property type="term" value="F:glucose-6-phosphate 1-epimerase activity"/>
    <property type="evidence" value="ECO:0007669"/>
    <property type="project" value="TreeGrafter"/>
</dbReference>
<dbReference type="InterPro" id="IPR011013">
    <property type="entry name" value="Gal_mutarotase_sf_dom"/>
</dbReference>
<dbReference type="Gene3D" id="2.70.98.10">
    <property type="match status" value="1"/>
</dbReference>
<evidence type="ECO:0000313" key="2">
    <source>
        <dbReference type="Proteomes" id="UP000504603"/>
    </source>
</evidence>
<dbReference type="RefSeq" id="XP_022156224.1">
    <property type="nucleotide sequence ID" value="XM_022300532.1"/>
</dbReference>
<dbReference type="Proteomes" id="UP000504603">
    <property type="component" value="Unplaced"/>
</dbReference>
<dbReference type="PANTHER" id="PTHR11122:SF15">
    <property type="entry name" value="PROTEIN NDH-DEPENDENT CYCLIC ELECTRON FLOW 5"/>
    <property type="match status" value="1"/>
</dbReference>
<dbReference type="AlphaFoldDB" id="A0A6J1DST2"/>
<gene>
    <name evidence="3" type="primary">LOC111023162</name>
</gene>
<dbReference type="SUPFAM" id="SSF74650">
    <property type="entry name" value="Galactose mutarotase-like"/>
    <property type="match status" value="1"/>
</dbReference>
<sequence length="393" mass="43345">MSTGARFLHPPAVVPYARPSTRRRIAHPRFLRSTEIRSRVRRFRLPEVASVPYEPMNVEYLEEEFNGQGHGVTFEGIGDELVAKLRLENGGSAILMLPSGLITSYKSPMWHGGSIEILHSSVSESEENGGGGVVRGGVSVALALDCGDNRFDAVSWALHDVRGNPSDSIQVELRSRVSEGMVELKYLVTLEEDLLTSELTVSNNRETSLDLKGCILSHLTVSTPEATYAIGLEGSEFQRRPWPPLSSNSAIVPPDYGQGSGSGSGNANGLLGQTLKGILPGWGRSRSSQRESEDEESLGEETDNYKQLMEQMSRIYTNAPRNFTIIDRGRRNSVVVGRDGFDELYMFSPGSNHVYYGEYSYICVAQSAILKPILLQPQQVWTGSQHLHNPNLY</sequence>
<evidence type="ECO:0000256" key="1">
    <source>
        <dbReference type="SAM" id="MobiDB-lite"/>
    </source>
</evidence>
<dbReference type="OrthoDB" id="782148at2759"/>
<dbReference type="GO" id="GO:0005975">
    <property type="term" value="P:carbohydrate metabolic process"/>
    <property type="evidence" value="ECO:0007669"/>
    <property type="project" value="InterPro"/>
</dbReference>
<dbReference type="KEGG" id="mcha:111023162"/>
<proteinExistence type="predicted"/>
<feature type="region of interest" description="Disordered" evidence="1">
    <location>
        <begin position="244"/>
        <end position="304"/>
    </location>
</feature>